<keyword evidence="8 18" id="KW-0808">Transferase</keyword>
<evidence type="ECO:0000256" key="13">
    <source>
        <dbReference type="ARBA" id="ARBA00022842"/>
    </source>
</evidence>
<protein>
    <recommendedName>
        <fullName evidence="7 18">Phosphoglycerate kinase</fullName>
        <ecNumber evidence="6 18">2.7.2.3</ecNumber>
    </recommendedName>
</protein>
<dbReference type="OrthoDB" id="275353at2759"/>
<dbReference type="PIRSF" id="PIRSF000724">
    <property type="entry name" value="Pgk"/>
    <property type="match status" value="1"/>
</dbReference>
<dbReference type="GO" id="GO:0005829">
    <property type="term" value="C:cytosol"/>
    <property type="evidence" value="ECO:0007669"/>
    <property type="project" value="TreeGrafter"/>
</dbReference>
<dbReference type="GO" id="GO:0005739">
    <property type="term" value="C:mitochondrion"/>
    <property type="evidence" value="ECO:0007669"/>
    <property type="project" value="EnsemblFungi"/>
</dbReference>
<feature type="binding site" evidence="16">
    <location>
        <position position="123"/>
    </location>
    <ligand>
        <name>(2R)-3-phosphoglycerate</name>
        <dbReference type="ChEBI" id="CHEBI:58272"/>
    </ligand>
</feature>
<sequence length="417" mass="45108">MSLSKKLCITDINLENRRVFIRVDFNVPLDSNRKITNNQRIVGALPTIEYALKKGAKAIILASHLGRPNGQKNDKFSLKPVSEELKTLLNKNILFLNDCVGAEVEKACKEATNGQIILLENLRFHIEEEGSAKDAEGNKIKADSNAVQAFRKSLTSLADVYINDAFGTAHRAHSSIVGVNLPQKASGFLMEKELNYFSKALENPERPFLAILGGAKVSDKIQLIDNLLDKIDSLIICGGMAYTFKKVLQNMEIGTSLFDQAGSENVKALMEKAHNKNVEVVFPVDFITADRFDKDAKTGYTTDEEGINSNLMGLDCGYKSIELFASVIKSAKTILWNGPAGVFEFDAFANGTIGLLDTVVASSNAGNTVIIGGGDTATVAVKYGKVDCLSHVSTGGGASLELLEGKELPGITILTEK</sequence>
<evidence type="ECO:0000256" key="5">
    <source>
        <dbReference type="ARBA" id="ARBA00011245"/>
    </source>
</evidence>
<keyword evidence="21" id="KW-1185">Reference proteome</keyword>
<feature type="binding site" evidence="17">
    <location>
        <position position="344"/>
    </location>
    <ligand>
        <name>ATP</name>
        <dbReference type="ChEBI" id="CHEBI:30616"/>
    </ligand>
</feature>
<evidence type="ECO:0000256" key="10">
    <source>
        <dbReference type="ARBA" id="ARBA00022741"/>
    </source>
</evidence>
<evidence type="ECO:0000256" key="16">
    <source>
        <dbReference type="PIRSR" id="PIRSR000724-1"/>
    </source>
</evidence>
<dbReference type="AlphaFoldDB" id="A0A0W4ZU39"/>
<dbReference type="FunFam" id="3.40.50.1260:FF:000003">
    <property type="entry name" value="Phosphoglycerate kinase"/>
    <property type="match status" value="1"/>
</dbReference>
<dbReference type="InterPro" id="IPR015824">
    <property type="entry name" value="Phosphoglycerate_kinase_N"/>
</dbReference>
<evidence type="ECO:0000256" key="6">
    <source>
        <dbReference type="ARBA" id="ARBA00013061"/>
    </source>
</evidence>
<evidence type="ECO:0000256" key="2">
    <source>
        <dbReference type="ARBA" id="ARBA00001946"/>
    </source>
</evidence>
<feature type="binding site" evidence="16">
    <location>
        <position position="40"/>
    </location>
    <ligand>
        <name>(2R)-3-phosphoglycerate</name>
        <dbReference type="ChEBI" id="CHEBI:58272"/>
    </ligand>
</feature>
<dbReference type="VEuPathDB" id="FungiDB:T551_01162"/>
<dbReference type="GO" id="GO:0006096">
    <property type="term" value="P:glycolytic process"/>
    <property type="evidence" value="ECO:0007669"/>
    <property type="project" value="UniProtKB-KW"/>
</dbReference>
<evidence type="ECO:0000256" key="19">
    <source>
        <dbReference type="RuleBase" id="RU000696"/>
    </source>
</evidence>
<feature type="binding site" evidence="16">
    <location>
        <begin position="24"/>
        <end position="26"/>
    </location>
    <ligand>
        <name>substrate</name>
    </ligand>
</feature>
<evidence type="ECO:0000256" key="17">
    <source>
        <dbReference type="PIRSR" id="PIRSR000724-2"/>
    </source>
</evidence>
<dbReference type="InterPro" id="IPR001576">
    <property type="entry name" value="Phosphoglycerate_kinase"/>
</dbReference>
<dbReference type="STRING" id="1408657.A0A0W4ZU39"/>
<evidence type="ECO:0000256" key="14">
    <source>
        <dbReference type="ARBA" id="ARBA00023152"/>
    </source>
</evidence>
<evidence type="ECO:0000256" key="9">
    <source>
        <dbReference type="ARBA" id="ARBA00022723"/>
    </source>
</evidence>
<keyword evidence="14" id="KW-0324">Glycolysis</keyword>
<dbReference type="CDD" id="cd00318">
    <property type="entry name" value="Phosphoglycerate_kinase"/>
    <property type="match status" value="1"/>
</dbReference>
<evidence type="ECO:0000256" key="4">
    <source>
        <dbReference type="ARBA" id="ARBA00008982"/>
    </source>
</evidence>
<dbReference type="GeneID" id="28939680"/>
<dbReference type="GO" id="GO:0005524">
    <property type="term" value="F:ATP binding"/>
    <property type="evidence" value="ECO:0007669"/>
    <property type="project" value="UniProtKB-KW"/>
</dbReference>
<dbReference type="InterPro" id="IPR015911">
    <property type="entry name" value="Phosphoglycerate_kinase_CS"/>
</dbReference>
<evidence type="ECO:0000256" key="8">
    <source>
        <dbReference type="ARBA" id="ARBA00022679"/>
    </source>
</evidence>
<comment type="similarity">
    <text evidence="4 18">Belongs to the phosphoglycerate kinase family.</text>
</comment>
<keyword evidence="12 17" id="KW-0067">ATP-binding</keyword>
<dbReference type="PANTHER" id="PTHR11406:SF0">
    <property type="entry name" value="PHOSPHOGLYCERATE KINASE"/>
    <property type="match status" value="1"/>
</dbReference>
<dbReference type="Pfam" id="PF00162">
    <property type="entry name" value="PGK"/>
    <property type="match status" value="1"/>
</dbReference>
<evidence type="ECO:0000313" key="20">
    <source>
        <dbReference type="EMBL" id="KTW31901.1"/>
    </source>
</evidence>
<gene>
    <name evidence="20" type="ORF">T551_01162</name>
</gene>
<reference evidence="21" key="1">
    <citation type="journal article" date="2016" name="Nat. Commun.">
        <title>Genome analysis of three Pneumocystis species reveals adaptation mechanisms to life exclusively in mammalian hosts.</title>
        <authorList>
            <person name="Ma L."/>
            <person name="Chen Z."/>
            <person name="Huang D.W."/>
            <person name="Kutty G."/>
            <person name="Ishihara M."/>
            <person name="Wang H."/>
            <person name="Abouelleil A."/>
            <person name="Bishop L."/>
            <person name="Davey E."/>
            <person name="Deng R."/>
            <person name="Deng X."/>
            <person name="Fan L."/>
            <person name="Fantoni G."/>
            <person name="Fitzgerald M."/>
            <person name="Gogineni E."/>
            <person name="Goldberg J.M."/>
            <person name="Handley G."/>
            <person name="Hu X."/>
            <person name="Huber C."/>
            <person name="Jiao X."/>
            <person name="Jones K."/>
            <person name="Levin J.Z."/>
            <person name="Liu Y."/>
            <person name="Macdonald P."/>
            <person name="Melnikov A."/>
            <person name="Raley C."/>
            <person name="Sassi M."/>
            <person name="Sherman B.T."/>
            <person name="Song X."/>
            <person name="Sykes S."/>
            <person name="Tran B."/>
            <person name="Walsh L."/>
            <person name="Xia Y."/>
            <person name="Yang J."/>
            <person name="Young S."/>
            <person name="Zeng Q."/>
            <person name="Zheng X."/>
            <person name="Stephens R."/>
            <person name="Nusbaum C."/>
            <person name="Birren B.W."/>
            <person name="Azadi P."/>
            <person name="Lempicki R.A."/>
            <person name="Cuomo C.A."/>
            <person name="Kovacs J.A."/>
        </authorList>
    </citation>
    <scope>NUCLEOTIDE SEQUENCE [LARGE SCALE GENOMIC DNA]</scope>
    <source>
        <strain evidence="21">RU7</strain>
    </source>
</reference>
<evidence type="ECO:0000256" key="12">
    <source>
        <dbReference type="ARBA" id="ARBA00022840"/>
    </source>
</evidence>
<dbReference type="FunFam" id="3.40.50.1260:FF:000019">
    <property type="entry name" value="Phosphoglycerate kinase 1"/>
    <property type="match status" value="1"/>
</dbReference>
<keyword evidence="10" id="KW-0547">Nucleotide-binding</keyword>
<organism evidence="20 21">
    <name type="scientific">Pneumocystis jirovecii (strain RU7)</name>
    <name type="common">Human pneumocystis pneumonia agent</name>
    <dbReference type="NCBI Taxonomy" id="1408657"/>
    <lineage>
        <taxon>Eukaryota</taxon>
        <taxon>Fungi</taxon>
        <taxon>Dikarya</taxon>
        <taxon>Ascomycota</taxon>
        <taxon>Taphrinomycotina</taxon>
        <taxon>Pneumocystomycetes</taxon>
        <taxon>Pneumocystaceae</taxon>
        <taxon>Pneumocystis</taxon>
    </lineage>
</organism>
<keyword evidence="13" id="KW-0460">Magnesium</keyword>
<evidence type="ECO:0000256" key="7">
    <source>
        <dbReference type="ARBA" id="ARBA00016471"/>
    </source>
</evidence>
<name>A0A0W4ZU39_PNEJ7</name>
<feature type="binding site" evidence="16">
    <location>
        <position position="171"/>
    </location>
    <ligand>
        <name>(2R)-3-phosphoglycerate</name>
        <dbReference type="ChEBI" id="CHEBI:58272"/>
    </ligand>
</feature>
<evidence type="ECO:0000256" key="3">
    <source>
        <dbReference type="ARBA" id="ARBA00004838"/>
    </source>
</evidence>
<comment type="function">
    <text evidence="15">Catalyzes one of the two ATP producing reactions in the glycolytic pathway via the reversible conversion of 1,3-diphosphoglycerate to 3-phosphoglycerate. Both L- and D- forms of purine and pyrimidine nucleotides can be used as substrates, but the activity is much lower on pyrimidines. Negatively regulates the biosynthesis of acetyl-CoA from pyruvate in the mitochondrion.</text>
</comment>
<comment type="cofactor">
    <cofactor evidence="2">
        <name>Mg(2+)</name>
        <dbReference type="ChEBI" id="CHEBI:18420"/>
    </cofactor>
</comment>
<dbReference type="SUPFAM" id="SSF53748">
    <property type="entry name" value="Phosphoglycerate kinase"/>
    <property type="match status" value="1"/>
</dbReference>
<dbReference type="EC" id="2.7.2.3" evidence="6 18"/>
<evidence type="ECO:0000313" key="21">
    <source>
        <dbReference type="Proteomes" id="UP000053447"/>
    </source>
</evidence>
<keyword evidence="9" id="KW-0479">Metal-binding</keyword>
<dbReference type="Gene3D" id="3.40.50.1260">
    <property type="entry name" value="Phosphoglycerate kinase, N-terminal domain"/>
    <property type="match status" value="3"/>
</dbReference>
<dbReference type="eggNOG" id="KOG1367">
    <property type="taxonomic scope" value="Eukaryota"/>
</dbReference>
<dbReference type="RefSeq" id="XP_018230593.1">
    <property type="nucleotide sequence ID" value="XM_018373425.1"/>
</dbReference>
<evidence type="ECO:0000256" key="11">
    <source>
        <dbReference type="ARBA" id="ARBA00022777"/>
    </source>
</evidence>
<comment type="caution">
    <text evidence="20">The sequence shown here is derived from an EMBL/GenBank/DDBJ whole genome shotgun (WGS) entry which is preliminary data.</text>
</comment>
<dbReference type="InterPro" id="IPR036043">
    <property type="entry name" value="Phosphoglycerate_kinase_sf"/>
</dbReference>
<accession>A0A0W4ZU39</accession>
<comment type="pathway">
    <text evidence="3">Carbohydrate degradation; glycolysis; pyruvate from D-glyceraldehyde 3-phosphate: step 2/5.</text>
</comment>
<dbReference type="GO" id="GO:0043531">
    <property type="term" value="F:ADP binding"/>
    <property type="evidence" value="ECO:0007669"/>
    <property type="project" value="TreeGrafter"/>
</dbReference>
<dbReference type="PROSITE" id="PS00111">
    <property type="entry name" value="PGLYCERATE_KINASE"/>
    <property type="match status" value="1"/>
</dbReference>
<feature type="binding site" evidence="17">
    <location>
        <position position="220"/>
    </location>
    <ligand>
        <name>ATP</name>
        <dbReference type="ChEBI" id="CHEBI:30616"/>
    </ligand>
</feature>
<proteinExistence type="inferred from homology"/>
<comment type="subunit">
    <text evidence="5 19">Monomer.</text>
</comment>
<evidence type="ECO:0000256" key="15">
    <source>
        <dbReference type="ARBA" id="ARBA00049965"/>
    </source>
</evidence>
<dbReference type="HAMAP" id="MF_00145">
    <property type="entry name" value="Phosphoglyc_kinase"/>
    <property type="match status" value="1"/>
</dbReference>
<dbReference type="PANTHER" id="PTHR11406">
    <property type="entry name" value="PHOSPHOGLYCERATE KINASE"/>
    <property type="match status" value="1"/>
</dbReference>
<feature type="binding site" evidence="17">
    <location>
        <begin position="373"/>
        <end position="376"/>
    </location>
    <ligand>
        <name>ATP</name>
        <dbReference type="ChEBI" id="CHEBI:30616"/>
    </ligand>
</feature>
<keyword evidence="11 18" id="KW-0418">Kinase</keyword>
<feature type="binding site" evidence="16">
    <location>
        <begin position="64"/>
        <end position="67"/>
    </location>
    <ligand>
        <name>substrate</name>
    </ligand>
</feature>
<dbReference type="GO" id="GO:0046872">
    <property type="term" value="F:metal ion binding"/>
    <property type="evidence" value="ECO:0007669"/>
    <property type="project" value="UniProtKB-KW"/>
</dbReference>
<comment type="catalytic activity">
    <reaction evidence="1 18">
        <text>(2R)-3-phosphoglycerate + ATP = (2R)-3-phospho-glyceroyl phosphate + ADP</text>
        <dbReference type="Rhea" id="RHEA:14801"/>
        <dbReference type="ChEBI" id="CHEBI:30616"/>
        <dbReference type="ChEBI" id="CHEBI:57604"/>
        <dbReference type="ChEBI" id="CHEBI:58272"/>
        <dbReference type="ChEBI" id="CHEBI:456216"/>
        <dbReference type="EC" id="2.7.2.3"/>
    </reaction>
</comment>
<evidence type="ECO:0000256" key="18">
    <source>
        <dbReference type="RuleBase" id="RU000532"/>
    </source>
</evidence>
<dbReference type="GO" id="GO:0006094">
    <property type="term" value="P:gluconeogenesis"/>
    <property type="evidence" value="ECO:0007669"/>
    <property type="project" value="EnsemblFungi"/>
</dbReference>
<dbReference type="PRINTS" id="PR00477">
    <property type="entry name" value="PHGLYCKINASE"/>
</dbReference>
<dbReference type="GO" id="GO:0004618">
    <property type="term" value="F:phosphoglycerate kinase activity"/>
    <property type="evidence" value="ECO:0007669"/>
    <property type="project" value="UniProtKB-EC"/>
</dbReference>
<dbReference type="Proteomes" id="UP000053447">
    <property type="component" value="Unassembled WGS sequence"/>
</dbReference>
<evidence type="ECO:0000256" key="1">
    <source>
        <dbReference type="ARBA" id="ARBA00000642"/>
    </source>
</evidence>
<dbReference type="EMBL" id="LFWA01000004">
    <property type="protein sequence ID" value="KTW31901.1"/>
    <property type="molecule type" value="Genomic_DNA"/>
</dbReference>
<feature type="binding site" evidence="17">
    <location>
        <position position="313"/>
    </location>
    <ligand>
        <name>ATP</name>
        <dbReference type="ChEBI" id="CHEBI:30616"/>
    </ligand>
</feature>